<dbReference type="Proteomes" id="UP000241769">
    <property type="component" value="Unassembled WGS sequence"/>
</dbReference>
<dbReference type="InParanoid" id="A0A2P6N807"/>
<dbReference type="EMBL" id="MDYQ01000161">
    <property type="protein sequence ID" value="PRP80088.1"/>
    <property type="molecule type" value="Genomic_DNA"/>
</dbReference>
<name>A0A2P6N807_9EUKA</name>
<sequence length="54" mass="6218">MRFLLYKKYDQYKQLLDIKLRQDVSQGLYDNLMTGNSSNAFGSVLLTGNVLTRS</sequence>
<organism evidence="1 2">
    <name type="scientific">Planoprotostelium fungivorum</name>
    <dbReference type="NCBI Taxonomy" id="1890364"/>
    <lineage>
        <taxon>Eukaryota</taxon>
        <taxon>Amoebozoa</taxon>
        <taxon>Evosea</taxon>
        <taxon>Variosea</taxon>
        <taxon>Cavosteliida</taxon>
        <taxon>Cavosteliaceae</taxon>
        <taxon>Planoprotostelium</taxon>
    </lineage>
</organism>
<dbReference type="AlphaFoldDB" id="A0A2P6N807"/>
<keyword evidence="2" id="KW-1185">Reference proteome</keyword>
<evidence type="ECO:0000313" key="2">
    <source>
        <dbReference type="Proteomes" id="UP000241769"/>
    </source>
</evidence>
<evidence type="ECO:0000313" key="1">
    <source>
        <dbReference type="EMBL" id="PRP80088.1"/>
    </source>
</evidence>
<gene>
    <name evidence="1" type="ORF">PROFUN_12242</name>
</gene>
<proteinExistence type="predicted"/>
<accession>A0A2P6N807</accession>
<protein>
    <submittedName>
        <fullName evidence="1">Uncharacterized protein</fullName>
    </submittedName>
</protein>
<comment type="caution">
    <text evidence="1">The sequence shown here is derived from an EMBL/GenBank/DDBJ whole genome shotgun (WGS) entry which is preliminary data.</text>
</comment>
<reference evidence="1 2" key="1">
    <citation type="journal article" date="2018" name="Genome Biol. Evol.">
        <title>Multiple Roots of Fruiting Body Formation in Amoebozoa.</title>
        <authorList>
            <person name="Hillmann F."/>
            <person name="Forbes G."/>
            <person name="Novohradska S."/>
            <person name="Ferling I."/>
            <person name="Riege K."/>
            <person name="Groth M."/>
            <person name="Westermann M."/>
            <person name="Marz M."/>
            <person name="Spaller T."/>
            <person name="Winckler T."/>
            <person name="Schaap P."/>
            <person name="Glockner G."/>
        </authorList>
    </citation>
    <scope>NUCLEOTIDE SEQUENCE [LARGE SCALE GENOMIC DNA]</scope>
    <source>
        <strain evidence="1 2">Jena</strain>
    </source>
</reference>